<name>A0AA35SB63_GEOBA</name>
<evidence type="ECO:0000259" key="8">
    <source>
        <dbReference type="PROSITE" id="PS50011"/>
    </source>
</evidence>
<dbReference type="GO" id="GO:0005524">
    <property type="term" value="F:ATP binding"/>
    <property type="evidence" value="ECO:0007669"/>
    <property type="project" value="UniProtKB-UniRule"/>
</dbReference>
<evidence type="ECO:0000256" key="6">
    <source>
        <dbReference type="PROSITE-ProRule" id="PRU10141"/>
    </source>
</evidence>
<dbReference type="InterPro" id="IPR006652">
    <property type="entry name" value="Kelch_1"/>
</dbReference>
<evidence type="ECO:0000313" key="10">
    <source>
        <dbReference type="Proteomes" id="UP001174909"/>
    </source>
</evidence>
<keyword evidence="1" id="KW-0880">Kelch repeat</keyword>
<gene>
    <name evidence="9" type="ORF">GBAR_LOCUS14776</name>
</gene>
<dbReference type="Gene3D" id="2.120.10.80">
    <property type="entry name" value="Kelch-type beta propeller"/>
    <property type="match status" value="2"/>
</dbReference>
<sequence>MALSPGQPDTVLLRRSMSIATAPELQEYVLQDVIAGEHVGDGAYGYVTKLNYNGTLVAGKALHYILLHAHEGNLREKFVHECRLLKDLRHPHIVQFLGICFLELSMPVLVMEFLPYNLHDMLVEHPRIHMSIKLSLLKDITCGLTYLHSQTPPIVHRDLSARNVLLNSALVAKIADFGVARIIDPLHLSRNLTSIPGAGVYMPPESAQSEDLLTYSSKLDIFSFGVLLLFVVTQEFPKDPLPATYMDANELKPRNELQRRQPYMSRSEQVLGDTDHPLLSIVRECLSNVADRRPTAVTILERVSQLQAEAEDDVMERDKLQMIVELQRLSTECEELQRILYEEDELGVLLAEKERQIGRQEDDLRRLNQLLSTKERELHSVQSNITHKEREKAFMEEQLTRLQAELLRKERELTALREMLRIQERDRSEAMERQFSEARRQVESLQQEKAQLQTEQERLTTEVERKEVALEEKREQILQAKREVDRVMGELTEARQTITRLRSQLDTATEGLHQRETQLTDLVRLEGVERELEAARRDNVTIRCENARLRNLNSARPPPQPLGLHIELPLSFTPTNAAAFGVHSAKAVMFGNSVVVAGGHADVDSQQQVMFYRPDRRVWNTLGKYNLSLFAMAVLGDNRMLVLVGGYNLASDTYSNNLVQWDQRGRYWRPTFRPMPTPRSDAAAVGYKSYLVVAGGSNGEENLTVVEVLNTHTVQWSTVAPLPAPIEGLIQNAPLQDATRPEIDTWYLMGWETGLRQPAHTFAISLHQLILELEGGESTRWAMLPPPPLACCGAVIFRGCLLAVGGKDRHGGRKKDIHLYLPGTCEWLRVAELPVAKHNCCCFPLSAEEFMVIGGTENTQFSNRVDIARGP</sequence>
<evidence type="ECO:0000256" key="7">
    <source>
        <dbReference type="SAM" id="Coils"/>
    </source>
</evidence>
<dbReference type="Proteomes" id="UP001174909">
    <property type="component" value="Unassembled WGS sequence"/>
</dbReference>
<dbReference type="InterPro" id="IPR008266">
    <property type="entry name" value="Tyr_kinase_AS"/>
</dbReference>
<dbReference type="InterPro" id="IPR017441">
    <property type="entry name" value="Protein_kinase_ATP_BS"/>
</dbReference>
<evidence type="ECO:0000256" key="4">
    <source>
        <dbReference type="ARBA" id="ARBA00022777"/>
    </source>
</evidence>
<keyword evidence="4 9" id="KW-0418">Kinase</keyword>
<protein>
    <submittedName>
        <fullName evidence="9">Probable serine/threonine-protein kinase DDB_G0271682</fullName>
    </submittedName>
</protein>
<organism evidence="9 10">
    <name type="scientific">Geodia barretti</name>
    <name type="common">Barrett's horny sponge</name>
    <dbReference type="NCBI Taxonomy" id="519541"/>
    <lineage>
        <taxon>Eukaryota</taxon>
        <taxon>Metazoa</taxon>
        <taxon>Porifera</taxon>
        <taxon>Demospongiae</taxon>
        <taxon>Heteroscleromorpha</taxon>
        <taxon>Tetractinellida</taxon>
        <taxon>Astrophorina</taxon>
        <taxon>Geodiidae</taxon>
        <taxon>Geodia</taxon>
    </lineage>
</organism>
<dbReference type="Pfam" id="PF01344">
    <property type="entry name" value="Kelch_1"/>
    <property type="match status" value="2"/>
</dbReference>
<evidence type="ECO:0000256" key="2">
    <source>
        <dbReference type="ARBA" id="ARBA00022679"/>
    </source>
</evidence>
<proteinExistence type="predicted"/>
<dbReference type="EMBL" id="CASHTH010002169">
    <property type="protein sequence ID" value="CAI8025622.1"/>
    <property type="molecule type" value="Genomic_DNA"/>
</dbReference>
<dbReference type="AlphaFoldDB" id="A0AA35SB63"/>
<feature type="coiled-coil region" evidence="7">
    <location>
        <begin position="350"/>
        <end position="552"/>
    </location>
</feature>
<keyword evidence="7" id="KW-0175">Coiled coil</keyword>
<evidence type="ECO:0000313" key="9">
    <source>
        <dbReference type="EMBL" id="CAI8025622.1"/>
    </source>
</evidence>
<dbReference type="InterPro" id="IPR000719">
    <property type="entry name" value="Prot_kinase_dom"/>
</dbReference>
<keyword evidence="3 6" id="KW-0547">Nucleotide-binding</keyword>
<comment type="caution">
    <text evidence="9">The sequence shown here is derived from an EMBL/GenBank/DDBJ whole genome shotgun (WGS) entry which is preliminary data.</text>
</comment>
<evidence type="ECO:0000256" key="3">
    <source>
        <dbReference type="ARBA" id="ARBA00022741"/>
    </source>
</evidence>
<reference evidence="9" key="1">
    <citation type="submission" date="2023-03" db="EMBL/GenBank/DDBJ databases">
        <authorList>
            <person name="Steffen K."/>
            <person name="Cardenas P."/>
        </authorList>
    </citation>
    <scope>NUCLEOTIDE SEQUENCE</scope>
</reference>
<dbReference type="SUPFAM" id="SSF117281">
    <property type="entry name" value="Kelch motif"/>
    <property type="match status" value="2"/>
</dbReference>
<keyword evidence="5 6" id="KW-0067">ATP-binding</keyword>
<dbReference type="InterPro" id="IPR011009">
    <property type="entry name" value="Kinase-like_dom_sf"/>
</dbReference>
<dbReference type="InterPro" id="IPR001245">
    <property type="entry name" value="Ser-Thr/Tyr_kinase_cat_dom"/>
</dbReference>
<dbReference type="PROSITE" id="PS00107">
    <property type="entry name" value="PROTEIN_KINASE_ATP"/>
    <property type="match status" value="1"/>
</dbReference>
<dbReference type="InterPro" id="IPR051681">
    <property type="entry name" value="Ser/Thr_Kinases-Pseudokinases"/>
</dbReference>
<dbReference type="Pfam" id="PF07714">
    <property type="entry name" value="PK_Tyr_Ser-Thr"/>
    <property type="match status" value="1"/>
</dbReference>
<dbReference type="SMART" id="SM00612">
    <property type="entry name" value="Kelch"/>
    <property type="match status" value="4"/>
</dbReference>
<feature type="binding site" evidence="6">
    <location>
        <position position="60"/>
    </location>
    <ligand>
        <name>ATP</name>
        <dbReference type="ChEBI" id="CHEBI:30616"/>
    </ligand>
</feature>
<dbReference type="SUPFAM" id="SSF56112">
    <property type="entry name" value="Protein kinase-like (PK-like)"/>
    <property type="match status" value="1"/>
</dbReference>
<accession>A0AA35SB63</accession>
<dbReference type="Gene3D" id="1.20.5.4090">
    <property type="match status" value="1"/>
</dbReference>
<dbReference type="PANTHER" id="PTHR44329">
    <property type="entry name" value="SERINE/THREONINE-PROTEIN KINASE TNNI3K-RELATED"/>
    <property type="match status" value="1"/>
</dbReference>
<keyword evidence="10" id="KW-1185">Reference proteome</keyword>
<dbReference type="InterPro" id="IPR015915">
    <property type="entry name" value="Kelch-typ_b-propeller"/>
</dbReference>
<dbReference type="PROSITE" id="PS00109">
    <property type="entry name" value="PROTEIN_KINASE_TYR"/>
    <property type="match status" value="1"/>
</dbReference>
<feature type="domain" description="Protein kinase" evidence="8">
    <location>
        <begin position="33"/>
        <end position="306"/>
    </location>
</feature>
<evidence type="ECO:0000256" key="1">
    <source>
        <dbReference type="ARBA" id="ARBA00022441"/>
    </source>
</evidence>
<keyword evidence="2" id="KW-0808">Transferase</keyword>
<dbReference type="PANTHER" id="PTHR44329:SF288">
    <property type="entry name" value="MITOGEN-ACTIVATED PROTEIN KINASE KINASE KINASE 20"/>
    <property type="match status" value="1"/>
</dbReference>
<evidence type="ECO:0000256" key="5">
    <source>
        <dbReference type="ARBA" id="ARBA00022840"/>
    </source>
</evidence>
<dbReference type="Gene3D" id="1.10.510.10">
    <property type="entry name" value="Transferase(Phosphotransferase) domain 1"/>
    <property type="match status" value="1"/>
</dbReference>
<dbReference type="PROSITE" id="PS50011">
    <property type="entry name" value="PROTEIN_KINASE_DOM"/>
    <property type="match status" value="1"/>
</dbReference>
<dbReference type="GO" id="GO:0004674">
    <property type="term" value="F:protein serine/threonine kinase activity"/>
    <property type="evidence" value="ECO:0007669"/>
    <property type="project" value="TreeGrafter"/>
</dbReference>